<reference evidence="3" key="1">
    <citation type="submission" date="2016-01" db="EMBL/GenBank/DDBJ databases">
        <authorList>
            <person name="Mitreva M."/>
            <person name="Pepin K.H."/>
            <person name="Mihindukulasuriya K.A."/>
            <person name="Fulton R."/>
            <person name="Fronick C."/>
            <person name="O'Laughlin M."/>
            <person name="Miner T."/>
            <person name="Herter B."/>
            <person name="Rosa B.A."/>
            <person name="Cordes M."/>
            <person name="Tomlinson C."/>
            <person name="Wollam A."/>
            <person name="Palsikar V.B."/>
            <person name="Mardis E.R."/>
            <person name="Wilson R.K."/>
        </authorList>
    </citation>
    <scope>NUCLEOTIDE SEQUENCE [LARGE SCALE GENOMIC DNA]</scope>
    <source>
        <strain evidence="3">MJR8151</strain>
    </source>
</reference>
<dbReference type="AlphaFoldDB" id="A0A133KET8"/>
<dbReference type="PATRIC" id="fig|33036.3.peg.964"/>
<evidence type="ECO:0000313" key="3">
    <source>
        <dbReference type="Proteomes" id="UP000070383"/>
    </source>
</evidence>
<keyword evidence="1" id="KW-0812">Transmembrane</keyword>
<proteinExistence type="predicted"/>
<dbReference type="RefSeq" id="WP_156440783.1">
    <property type="nucleotide sequence ID" value="NZ_CAMPUE010000002.1"/>
</dbReference>
<dbReference type="STRING" id="33036.HMPREF3200_00972"/>
<feature type="transmembrane region" description="Helical" evidence="1">
    <location>
        <begin position="16"/>
        <end position="35"/>
    </location>
</feature>
<keyword evidence="3" id="KW-1185">Reference proteome</keyword>
<comment type="caution">
    <text evidence="2">The sequence shown here is derived from an EMBL/GenBank/DDBJ whole genome shotgun (WGS) entry which is preliminary data.</text>
</comment>
<dbReference type="Proteomes" id="UP000070383">
    <property type="component" value="Unassembled WGS sequence"/>
</dbReference>
<name>A0A133KET8_9FIRM</name>
<accession>A0A133KET8</accession>
<protein>
    <recommendedName>
        <fullName evidence="4">YvrJ family protein</fullName>
    </recommendedName>
</protein>
<keyword evidence="1" id="KW-0472">Membrane</keyword>
<evidence type="ECO:0000256" key="1">
    <source>
        <dbReference type="SAM" id="Phobius"/>
    </source>
</evidence>
<dbReference type="EMBL" id="LRPM01000035">
    <property type="protein sequence ID" value="KWZ78047.1"/>
    <property type="molecule type" value="Genomic_DNA"/>
</dbReference>
<keyword evidence="1" id="KW-1133">Transmembrane helix</keyword>
<evidence type="ECO:0008006" key="4">
    <source>
        <dbReference type="Google" id="ProtNLM"/>
    </source>
</evidence>
<sequence length="58" mass="6557">MPRAKNRPHAEKTMDIIKIISELGFPVAICLILIFQINGKIDRILIDTKEIKSKIGLV</sequence>
<gene>
    <name evidence="2" type="ORF">HMPREF3200_00972</name>
</gene>
<evidence type="ECO:0000313" key="2">
    <source>
        <dbReference type="EMBL" id="KWZ78047.1"/>
    </source>
</evidence>
<organism evidence="2 3">
    <name type="scientific">Anaerococcus tetradius</name>
    <dbReference type="NCBI Taxonomy" id="33036"/>
    <lineage>
        <taxon>Bacteria</taxon>
        <taxon>Bacillati</taxon>
        <taxon>Bacillota</taxon>
        <taxon>Tissierellia</taxon>
        <taxon>Tissierellales</taxon>
        <taxon>Peptoniphilaceae</taxon>
        <taxon>Anaerococcus</taxon>
    </lineage>
</organism>
<dbReference type="OrthoDB" id="2662123at2"/>